<gene>
    <name evidence="7" type="ORF">WA026_004142</name>
</gene>
<evidence type="ECO:0000256" key="3">
    <source>
        <dbReference type="ARBA" id="ARBA00022525"/>
    </source>
</evidence>
<evidence type="ECO:0000256" key="1">
    <source>
        <dbReference type="ARBA" id="ARBA00004613"/>
    </source>
</evidence>
<evidence type="ECO:0000256" key="2">
    <source>
        <dbReference type="ARBA" id="ARBA00010701"/>
    </source>
</evidence>
<dbReference type="PANTHER" id="PTHR11610:SF173">
    <property type="entry name" value="LIPASE DOMAIN-CONTAINING PROTEIN-RELATED"/>
    <property type="match status" value="1"/>
</dbReference>
<dbReference type="GO" id="GO:0005615">
    <property type="term" value="C:extracellular space"/>
    <property type="evidence" value="ECO:0007669"/>
    <property type="project" value="TreeGrafter"/>
</dbReference>
<dbReference type="EMBL" id="JARQZJ010000061">
    <property type="protein sequence ID" value="KAK9879291.1"/>
    <property type="molecule type" value="Genomic_DNA"/>
</dbReference>
<evidence type="ECO:0000313" key="8">
    <source>
        <dbReference type="Proteomes" id="UP001431783"/>
    </source>
</evidence>
<evidence type="ECO:0000256" key="4">
    <source>
        <dbReference type="RuleBase" id="RU004262"/>
    </source>
</evidence>
<accession>A0AAW1UEU0</accession>
<dbReference type="InterPro" id="IPR013818">
    <property type="entry name" value="Lipase"/>
</dbReference>
<feature type="chain" id="PRO_5043318164" description="Lipase domain-containing protein" evidence="5">
    <location>
        <begin position="19"/>
        <end position="273"/>
    </location>
</feature>
<name>A0AAW1UEU0_9CUCU</name>
<evidence type="ECO:0000259" key="6">
    <source>
        <dbReference type="Pfam" id="PF00151"/>
    </source>
</evidence>
<organism evidence="7 8">
    <name type="scientific">Henosepilachna vigintioctopunctata</name>
    <dbReference type="NCBI Taxonomy" id="420089"/>
    <lineage>
        <taxon>Eukaryota</taxon>
        <taxon>Metazoa</taxon>
        <taxon>Ecdysozoa</taxon>
        <taxon>Arthropoda</taxon>
        <taxon>Hexapoda</taxon>
        <taxon>Insecta</taxon>
        <taxon>Pterygota</taxon>
        <taxon>Neoptera</taxon>
        <taxon>Endopterygota</taxon>
        <taxon>Coleoptera</taxon>
        <taxon>Polyphaga</taxon>
        <taxon>Cucujiformia</taxon>
        <taxon>Coccinelloidea</taxon>
        <taxon>Coccinellidae</taxon>
        <taxon>Epilachninae</taxon>
        <taxon>Epilachnini</taxon>
        <taxon>Henosepilachna</taxon>
    </lineage>
</organism>
<keyword evidence="8" id="KW-1185">Reference proteome</keyword>
<dbReference type="Gene3D" id="3.40.50.1820">
    <property type="entry name" value="alpha/beta hydrolase"/>
    <property type="match status" value="1"/>
</dbReference>
<comment type="similarity">
    <text evidence="2 4">Belongs to the AB hydrolase superfamily. Lipase family.</text>
</comment>
<dbReference type="InterPro" id="IPR000734">
    <property type="entry name" value="TAG_lipase"/>
</dbReference>
<protein>
    <recommendedName>
        <fullName evidence="6">Lipase domain-containing protein</fullName>
    </recommendedName>
</protein>
<evidence type="ECO:0000256" key="5">
    <source>
        <dbReference type="SAM" id="SignalP"/>
    </source>
</evidence>
<keyword evidence="5" id="KW-0732">Signal</keyword>
<feature type="signal peptide" evidence="5">
    <location>
        <begin position="1"/>
        <end position="18"/>
    </location>
</feature>
<dbReference type="GO" id="GO:0016042">
    <property type="term" value="P:lipid catabolic process"/>
    <property type="evidence" value="ECO:0007669"/>
    <property type="project" value="TreeGrafter"/>
</dbReference>
<dbReference type="Pfam" id="PF00151">
    <property type="entry name" value="Lipase"/>
    <property type="match status" value="1"/>
</dbReference>
<dbReference type="SUPFAM" id="SSF53474">
    <property type="entry name" value="alpha/beta-Hydrolases"/>
    <property type="match status" value="1"/>
</dbReference>
<dbReference type="GO" id="GO:0016298">
    <property type="term" value="F:lipase activity"/>
    <property type="evidence" value="ECO:0007669"/>
    <property type="project" value="InterPro"/>
</dbReference>
<proteinExistence type="inferred from homology"/>
<evidence type="ECO:0000313" key="7">
    <source>
        <dbReference type="EMBL" id="KAK9879291.1"/>
    </source>
</evidence>
<feature type="domain" description="Lipase" evidence="6">
    <location>
        <begin position="36"/>
        <end position="250"/>
    </location>
</feature>
<dbReference type="GO" id="GO:0017171">
    <property type="term" value="F:serine hydrolase activity"/>
    <property type="evidence" value="ECO:0007669"/>
    <property type="project" value="TreeGrafter"/>
</dbReference>
<dbReference type="AlphaFoldDB" id="A0AAW1UEU0"/>
<sequence>MYWFYAGCFLLTFNFCKSELTFRYLTLYNEEGELMNKNDIHKGSVNVSQPIIFVINGLDQSETVWVTSLIQEYLEKRIPNVFLLNLYNETDDQTKEIISSKIEDFINVIYNKTGEKYLHWRLIGIAATGYNIALDVGARISNNTTRKIDRITGLDPTYPSTETDNQIIFFDDFANMVDAVHSNIRKFEGPLGQYGHVDFYIDDLSCKNSEDPNCGFRNAVKMFKRSVNSEKLTAVKCPSLEDFELNRCASNNRVLFGENMPNNADGIYIMKFE</sequence>
<dbReference type="Proteomes" id="UP001431783">
    <property type="component" value="Unassembled WGS sequence"/>
</dbReference>
<reference evidence="7 8" key="1">
    <citation type="submission" date="2023-03" db="EMBL/GenBank/DDBJ databases">
        <title>Genome insight into feeding habits of ladybird beetles.</title>
        <authorList>
            <person name="Li H.-S."/>
            <person name="Huang Y.-H."/>
            <person name="Pang H."/>
        </authorList>
    </citation>
    <scope>NUCLEOTIDE SEQUENCE [LARGE SCALE GENOMIC DNA]</scope>
    <source>
        <strain evidence="7">SYSU_2023b</strain>
        <tissue evidence="7">Whole body</tissue>
    </source>
</reference>
<comment type="subcellular location">
    <subcellularLocation>
        <location evidence="1">Secreted</location>
    </subcellularLocation>
</comment>
<comment type="caution">
    <text evidence="7">The sequence shown here is derived from an EMBL/GenBank/DDBJ whole genome shotgun (WGS) entry which is preliminary data.</text>
</comment>
<dbReference type="InterPro" id="IPR029058">
    <property type="entry name" value="AB_hydrolase_fold"/>
</dbReference>
<dbReference type="PANTHER" id="PTHR11610">
    <property type="entry name" value="LIPASE"/>
    <property type="match status" value="1"/>
</dbReference>
<keyword evidence="3" id="KW-0964">Secreted</keyword>